<name>A0A166FF47_9EURY</name>
<reference evidence="1 2" key="1">
    <citation type="submission" date="2016-04" db="EMBL/GenBank/DDBJ databases">
        <title>Genome sequence of Methanobrevibacter filiformis DSM 11501.</title>
        <authorList>
            <person name="Poehlein A."/>
            <person name="Seedorf H."/>
            <person name="Daniel R."/>
        </authorList>
    </citation>
    <scope>NUCLEOTIDE SEQUENCE [LARGE SCALE GENOMIC DNA]</scope>
    <source>
        <strain evidence="1 2">DSM 11501</strain>
    </source>
</reference>
<keyword evidence="2" id="KW-1185">Reference proteome</keyword>
<evidence type="ECO:0008006" key="3">
    <source>
        <dbReference type="Google" id="ProtNLM"/>
    </source>
</evidence>
<protein>
    <recommendedName>
        <fullName evidence="3">Segregation and condensation protein B</fullName>
    </recommendedName>
</protein>
<evidence type="ECO:0000313" key="2">
    <source>
        <dbReference type="Proteomes" id="UP000077066"/>
    </source>
</evidence>
<proteinExistence type="predicted"/>
<dbReference type="OrthoDB" id="82308at2157"/>
<dbReference type="STRING" id="55758.MBFIL_00420"/>
<dbReference type="Proteomes" id="UP000077066">
    <property type="component" value="Unassembled WGS sequence"/>
</dbReference>
<sequence>MIIITTPMCEKILKFCQIDDYKVNKNPDLEEGELNILMSEKKSERMSLVLKLNTFNQIKESIEKVGKYSDNPKFLEDIDEKIANIFSNYKIANKWTDDNEKEEFKKFNSKIKVKVYSKFLEDIIKDMGFKIAINNDDTDFIVYPDYLDVDKIAKSEENKENQKNKLIEIPSHSNVSKDPIERTEYRYSLIEEKIQNSY</sequence>
<accession>A0A166FF47</accession>
<comment type="caution">
    <text evidence="1">The sequence shown here is derived from an EMBL/GenBank/DDBJ whole genome shotgun (WGS) entry which is preliminary data.</text>
</comment>
<dbReference type="EMBL" id="LWMT01000006">
    <property type="protein sequence ID" value="KZX17613.1"/>
    <property type="molecule type" value="Genomic_DNA"/>
</dbReference>
<gene>
    <name evidence="1" type="ORF">MBFIL_00420</name>
</gene>
<dbReference type="AlphaFoldDB" id="A0A166FF47"/>
<organism evidence="1 2">
    <name type="scientific">Methanobrevibacter filiformis</name>
    <dbReference type="NCBI Taxonomy" id="55758"/>
    <lineage>
        <taxon>Archaea</taxon>
        <taxon>Methanobacteriati</taxon>
        <taxon>Methanobacteriota</taxon>
        <taxon>Methanomada group</taxon>
        <taxon>Methanobacteria</taxon>
        <taxon>Methanobacteriales</taxon>
        <taxon>Methanobacteriaceae</taxon>
        <taxon>Methanobrevibacter</taxon>
    </lineage>
</organism>
<evidence type="ECO:0000313" key="1">
    <source>
        <dbReference type="EMBL" id="KZX17613.1"/>
    </source>
</evidence>
<dbReference type="PATRIC" id="fig|55758.3.peg.49"/>